<dbReference type="Gene3D" id="3.90.226.10">
    <property type="entry name" value="2-enoyl-CoA Hydratase, Chain A, domain 1"/>
    <property type="match status" value="1"/>
</dbReference>
<evidence type="ECO:0000313" key="2">
    <source>
        <dbReference type="EMBL" id="KXS15899.1"/>
    </source>
</evidence>
<keyword evidence="3" id="KW-1185">Reference proteome</keyword>
<dbReference type="OMA" id="VWICDEV"/>
<dbReference type="SUPFAM" id="SSF52096">
    <property type="entry name" value="ClpP/crotonase"/>
    <property type="match status" value="1"/>
</dbReference>
<comment type="similarity">
    <text evidence="1">Belongs to the enoyl-CoA hydratase/isomerase family.</text>
</comment>
<evidence type="ECO:0000313" key="3">
    <source>
        <dbReference type="Proteomes" id="UP000070544"/>
    </source>
</evidence>
<dbReference type="CDD" id="cd06558">
    <property type="entry name" value="crotonase-like"/>
    <property type="match status" value="1"/>
</dbReference>
<protein>
    <submittedName>
        <fullName evidence="2">ClpP/crotonase</fullName>
    </submittedName>
</protein>
<dbReference type="STRING" id="1344416.A0A139AGT4"/>
<evidence type="ECO:0000256" key="1">
    <source>
        <dbReference type="ARBA" id="ARBA00005254"/>
    </source>
</evidence>
<name>A0A139AGT4_GONPJ</name>
<dbReference type="PANTHER" id="PTHR43802">
    <property type="entry name" value="ENOYL-COA HYDRATASE"/>
    <property type="match status" value="1"/>
</dbReference>
<dbReference type="PANTHER" id="PTHR43802:SF1">
    <property type="entry name" value="IP11341P-RELATED"/>
    <property type="match status" value="1"/>
</dbReference>
<dbReference type="Pfam" id="PF00378">
    <property type="entry name" value="ECH_1"/>
    <property type="match status" value="1"/>
</dbReference>
<sequence length="134" mass="14148">MKNPVIGAINGVAITGGLELALACDILIGSTNASFADTHARVGVIPGWGLSQHLSRLIGISRAKELSLTGNFLPASSAVSWGLLNRVVTPAELLPAVKKLAKDIASIDPDMVQRYNRSVVWICDEVGEGDRCAR</sequence>
<gene>
    <name evidence="2" type="ORF">M427DRAFT_155154</name>
</gene>
<organism evidence="2 3">
    <name type="scientific">Gonapodya prolifera (strain JEL478)</name>
    <name type="common">Monoblepharis prolifera</name>
    <dbReference type="NCBI Taxonomy" id="1344416"/>
    <lineage>
        <taxon>Eukaryota</taxon>
        <taxon>Fungi</taxon>
        <taxon>Fungi incertae sedis</taxon>
        <taxon>Chytridiomycota</taxon>
        <taxon>Chytridiomycota incertae sedis</taxon>
        <taxon>Monoblepharidomycetes</taxon>
        <taxon>Monoblepharidales</taxon>
        <taxon>Gonapodyaceae</taxon>
        <taxon>Gonapodya</taxon>
    </lineage>
</organism>
<dbReference type="InterPro" id="IPR001753">
    <property type="entry name" value="Enoyl-CoA_hydra/iso"/>
</dbReference>
<dbReference type="EMBL" id="KQ965759">
    <property type="protein sequence ID" value="KXS15899.1"/>
    <property type="molecule type" value="Genomic_DNA"/>
</dbReference>
<accession>A0A139AGT4</accession>
<proteinExistence type="inferred from homology"/>
<reference evidence="2 3" key="1">
    <citation type="journal article" date="2015" name="Genome Biol. Evol.">
        <title>Phylogenomic analyses indicate that early fungi evolved digesting cell walls of algal ancestors of land plants.</title>
        <authorList>
            <person name="Chang Y."/>
            <person name="Wang S."/>
            <person name="Sekimoto S."/>
            <person name="Aerts A.L."/>
            <person name="Choi C."/>
            <person name="Clum A."/>
            <person name="LaButti K.M."/>
            <person name="Lindquist E.A."/>
            <person name="Yee Ngan C."/>
            <person name="Ohm R.A."/>
            <person name="Salamov A.A."/>
            <person name="Grigoriev I.V."/>
            <person name="Spatafora J.W."/>
            <person name="Berbee M.L."/>
        </authorList>
    </citation>
    <scope>NUCLEOTIDE SEQUENCE [LARGE SCALE GENOMIC DNA]</scope>
    <source>
        <strain evidence="2 3">JEL478</strain>
    </source>
</reference>
<dbReference type="OrthoDB" id="2018133at2759"/>
<dbReference type="Proteomes" id="UP000070544">
    <property type="component" value="Unassembled WGS sequence"/>
</dbReference>
<dbReference type="AlphaFoldDB" id="A0A139AGT4"/>
<dbReference type="InterPro" id="IPR029045">
    <property type="entry name" value="ClpP/crotonase-like_dom_sf"/>
</dbReference>